<dbReference type="EMBL" id="JACHXZ010000003">
    <property type="protein sequence ID" value="MBB3169038.1"/>
    <property type="molecule type" value="Genomic_DNA"/>
</dbReference>
<proteinExistence type="inferred from homology"/>
<name>A0A839UU58_9GAMM</name>
<dbReference type="RefSeq" id="WP_221197261.1">
    <property type="nucleotide sequence ID" value="NZ_JACHXZ010000003.1"/>
</dbReference>
<keyword evidence="4" id="KW-1185">Reference proteome</keyword>
<organism evidence="3 4">
    <name type="scientific">Simiduia aestuariiviva</name>
    <dbReference type="NCBI Taxonomy" id="1510459"/>
    <lineage>
        <taxon>Bacteria</taxon>
        <taxon>Pseudomonadati</taxon>
        <taxon>Pseudomonadota</taxon>
        <taxon>Gammaproteobacteria</taxon>
        <taxon>Cellvibrionales</taxon>
        <taxon>Cellvibrionaceae</taxon>
        <taxon>Simiduia</taxon>
    </lineage>
</organism>
<reference evidence="3 4" key="1">
    <citation type="submission" date="2020-08" db="EMBL/GenBank/DDBJ databases">
        <title>Genomic Encyclopedia of Type Strains, Phase III (KMG-III): the genomes of soil and plant-associated and newly described type strains.</title>
        <authorList>
            <person name="Whitman W."/>
        </authorList>
    </citation>
    <scope>NUCLEOTIDE SEQUENCE [LARGE SCALE GENOMIC DNA]</scope>
    <source>
        <strain evidence="3 4">CECT 8571</strain>
    </source>
</reference>
<dbReference type="Pfam" id="PF05166">
    <property type="entry name" value="YcgL"/>
    <property type="match status" value="1"/>
</dbReference>
<protein>
    <recommendedName>
        <fullName evidence="1">YcgL domain-containing protein FHS30_002246</fullName>
    </recommendedName>
</protein>
<dbReference type="Gene3D" id="3.10.510.20">
    <property type="entry name" value="YcgL domain"/>
    <property type="match status" value="1"/>
</dbReference>
<dbReference type="AlphaFoldDB" id="A0A839UU58"/>
<dbReference type="PROSITE" id="PS51648">
    <property type="entry name" value="YCGL"/>
    <property type="match status" value="1"/>
</dbReference>
<evidence type="ECO:0000313" key="3">
    <source>
        <dbReference type="EMBL" id="MBB3169038.1"/>
    </source>
</evidence>
<dbReference type="InterPro" id="IPR027354">
    <property type="entry name" value="YcgL_dom"/>
</dbReference>
<dbReference type="InterPro" id="IPR038068">
    <property type="entry name" value="YcgL-like_sf"/>
</dbReference>
<dbReference type="SUPFAM" id="SSF160191">
    <property type="entry name" value="YcgL-like"/>
    <property type="match status" value="1"/>
</dbReference>
<feature type="domain" description="YcgL" evidence="2">
    <location>
        <begin position="7"/>
        <end position="91"/>
    </location>
</feature>
<comment type="caution">
    <text evidence="3">The sequence shown here is derived from an EMBL/GenBank/DDBJ whole genome shotgun (WGS) entry which is preliminary data.</text>
</comment>
<evidence type="ECO:0000259" key="2">
    <source>
        <dbReference type="PROSITE" id="PS51648"/>
    </source>
</evidence>
<dbReference type="Proteomes" id="UP000559987">
    <property type="component" value="Unassembled WGS sequence"/>
</dbReference>
<evidence type="ECO:0000313" key="4">
    <source>
        <dbReference type="Proteomes" id="UP000559987"/>
    </source>
</evidence>
<dbReference type="PANTHER" id="PTHR38109:SF1">
    <property type="entry name" value="PROTEIN YCGL"/>
    <property type="match status" value="1"/>
</dbReference>
<accession>A0A839UU58</accession>
<gene>
    <name evidence="3" type="ORF">FHS30_002246</name>
</gene>
<sequence length="98" mass="11300">MSDAIQNLCDIYRSPKDSEMYLYVRKTEGLARVPEALLEKFGKPAHVMTLLLRDGRKLARVDVDKVREALTERGYYLQLPPPKEGYMTDINQQNSKLV</sequence>
<dbReference type="HAMAP" id="MF_01866">
    <property type="entry name" value="UPF0745"/>
    <property type="match status" value="1"/>
</dbReference>
<dbReference type="PANTHER" id="PTHR38109">
    <property type="entry name" value="PROTEIN YCGL"/>
    <property type="match status" value="1"/>
</dbReference>
<evidence type="ECO:0000256" key="1">
    <source>
        <dbReference type="HAMAP-Rule" id="MF_01866"/>
    </source>
</evidence>